<keyword evidence="7 9" id="KW-0030">Aminoacyl-tRNA synthetase</keyword>
<dbReference type="PROSITE" id="PS00178">
    <property type="entry name" value="AA_TRNA_LIGASE_I"/>
    <property type="match status" value="1"/>
</dbReference>
<evidence type="ECO:0000256" key="9">
    <source>
        <dbReference type="HAMAP-Rule" id="MF_00123"/>
    </source>
</evidence>
<proteinExistence type="inferred from homology"/>
<keyword evidence="14" id="KW-1185">Reference proteome</keyword>
<evidence type="ECO:0000259" key="12">
    <source>
        <dbReference type="SMART" id="SM01016"/>
    </source>
</evidence>
<keyword evidence="3 9" id="KW-0436">Ligase</keyword>
<organism evidence="13 14">
    <name type="scientific">Rhizomicrobium palustre</name>
    <dbReference type="NCBI Taxonomy" id="189966"/>
    <lineage>
        <taxon>Bacteria</taxon>
        <taxon>Pseudomonadati</taxon>
        <taxon>Pseudomonadota</taxon>
        <taxon>Alphaproteobacteria</taxon>
        <taxon>Micropepsales</taxon>
        <taxon>Micropepsaceae</taxon>
        <taxon>Rhizomicrobium</taxon>
    </lineage>
</organism>
<dbReference type="Pfam" id="PF00750">
    <property type="entry name" value="tRNA-synt_1d"/>
    <property type="match status" value="1"/>
</dbReference>
<keyword evidence="6 9" id="KW-0648">Protein biosynthesis</keyword>
<dbReference type="InterPro" id="IPR036695">
    <property type="entry name" value="Arg-tRNA-synth_N_sf"/>
</dbReference>
<evidence type="ECO:0000256" key="2">
    <source>
        <dbReference type="ARBA" id="ARBA00022490"/>
    </source>
</evidence>
<dbReference type="GO" id="GO:0005737">
    <property type="term" value="C:cytoplasm"/>
    <property type="evidence" value="ECO:0007669"/>
    <property type="project" value="UniProtKB-SubCell"/>
</dbReference>
<comment type="similarity">
    <text evidence="1 9 10">Belongs to the class-I aminoacyl-tRNA synthetase family.</text>
</comment>
<dbReference type="Gene3D" id="1.10.730.10">
    <property type="entry name" value="Isoleucyl-tRNA Synthetase, Domain 1"/>
    <property type="match status" value="1"/>
</dbReference>
<dbReference type="EMBL" id="JAASRM010000001">
    <property type="protein sequence ID" value="NIK89370.1"/>
    <property type="molecule type" value="Genomic_DNA"/>
</dbReference>
<dbReference type="InterPro" id="IPR005148">
    <property type="entry name" value="Arg-tRNA-synth_N"/>
</dbReference>
<dbReference type="InterPro" id="IPR035684">
    <property type="entry name" value="ArgRS_core"/>
</dbReference>
<evidence type="ECO:0000256" key="3">
    <source>
        <dbReference type="ARBA" id="ARBA00022598"/>
    </source>
</evidence>
<evidence type="ECO:0000256" key="6">
    <source>
        <dbReference type="ARBA" id="ARBA00022917"/>
    </source>
</evidence>
<accession>A0A846N2P9</accession>
<dbReference type="SUPFAM" id="SSF47323">
    <property type="entry name" value="Anticodon-binding domain of a subclass of class I aminoacyl-tRNA synthetases"/>
    <property type="match status" value="1"/>
</dbReference>
<protein>
    <recommendedName>
        <fullName evidence="9">Arginine--tRNA ligase</fullName>
        <ecNumber evidence="9">6.1.1.19</ecNumber>
    </recommendedName>
    <alternativeName>
        <fullName evidence="9">Arginyl-tRNA synthetase</fullName>
        <shortName evidence="9">ArgRS</shortName>
    </alternativeName>
</protein>
<dbReference type="GO" id="GO:0006420">
    <property type="term" value="P:arginyl-tRNA aminoacylation"/>
    <property type="evidence" value="ECO:0007669"/>
    <property type="project" value="UniProtKB-UniRule"/>
</dbReference>
<dbReference type="GO" id="GO:0005524">
    <property type="term" value="F:ATP binding"/>
    <property type="evidence" value="ECO:0007669"/>
    <property type="project" value="UniProtKB-UniRule"/>
</dbReference>
<dbReference type="PANTHER" id="PTHR11956">
    <property type="entry name" value="ARGINYL-TRNA SYNTHETASE"/>
    <property type="match status" value="1"/>
</dbReference>
<dbReference type="Gene3D" id="3.40.50.620">
    <property type="entry name" value="HUPs"/>
    <property type="match status" value="1"/>
</dbReference>
<comment type="subunit">
    <text evidence="9">Monomer.</text>
</comment>
<keyword evidence="2 9" id="KW-0963">Cytoplasm</keyword>
<gene>
    <name evidence="9" type="primary">argS</name>
    <name evidence="13" type="ORF">FHS83_002688</name>
</gene>
<dbReference type="HAMAP" id="MF_00123">
    <property type="entry name" value="Arg_tRNA_synth"/>
    <property type="match status" value="1"/>
</dbReference>
<comment type="caution">
    <text evidence="13">The sequence shown here is derived from an EMBL/GenBank/DDBJ whole genome shotgun (WGS) entry which is preliminary data.</text>
</comment>
<keyword evidence="4 9" id="KW-0547">Nucleotide-binding</keyword>
<dbReference type="AlphaFoldDB" id="A0A846N2P9"/>
<reference evidence="13 14" key="1">
    <citation type="submission" date="2020-03" db="EMBL/GenBank/DDBJ databases">
        <title>Genomic Encyclopedia of Type Strains, Phase IV (KMG-IV): sequencing the most valuable type-strain genomes for metagenomic binning, comparative biology and taxonomic classification.</title>
        <authorList>
            <person name="Goeker M."/>
        </authorList>
    </citation>
    <scope>NUCLEOTIDE SEQUENCE [LARGE SCALE GENOMIC DNA]</scope>
    <source>
        <strain evidence="13 14">DSM 19867</strain>
    </source>
</reference>
<feature type="short sequence motif" description="'HIGH' region" evidence="9">
    <location>
        <begin position="123"/>
        <end position="133"/>
    </location>
</feature>
<dbReference type="InterPro" id="IPR014729">
    <property type="entry name" value="Rossmann-like_a/b/a_fold"/>
</dbReference>
<evidence type="ECO:0000313" key="14">
    <source>
        <dbReference type="Proteomes" id="UP000570514"/>
    </source>
</evidence>
<feature type="domain" description="Arginyl tRNA synthetase N-terminal" evidence="12">
    <location>
        <begin position="2"/>
        <end position="87"/>
    </location>
</feature>
<dbReference type="PANTHER" id="PTHR11956:SF5">
    <property type="entry name" value="ARGININE--TRNA LIGASE, CYTOPLASMIC"/>
    <property type="match status" value="1"/>
</dbReference>
<dbReference type="Proteomes" id="UP000570514">
    <property type="component" value="Unassembled WGS sequence"/>
</dbReference>
<evidence type="ECO:0000256" key="4">
    <source>
        <dbReference type="ARBA" id="ARBA00022741"/>
    </source>
</evidence>
<dbReference type="InterPro" id="IPR001412">
    <property type="entry name" value="aa-tRNA-synth_I_CS"/>
</dbReference>
<comment type="subcellular location">
    <subcellularLocation>
        <location evidence="9">Cytoplasm</location>
    </subcellularLocation>
</comment>
<dbReference type="RefSeq" id="WP_167083464.1">
    <property type="nucleotide sequence ID" value="NZ_BAAADC010000001.1"/>
</dbReference>
<dbReference type="EC" id="6.1.1.19" evidence="9"/>
<evidence type="ECO:0000256" key="10">
    <source>
        <dbReference type="RuleBase" id="RU363038"/>
    </source>
</evidence>
<dbReference type="Pfam" id="PF03485">
    <property type="entry name" value="Arg_tRNA_synt_N"/>
    <property type="match status" value="1"/>
</dbReference>
<dbReference type="SUPFAM" id="SSF52374">
    <property type="entry name" value="Nucleotidylyl transferase"/>
    <property type="match status" value="1"/>
</dbReference>
<dbReference type="SMART" id="SM00836">
    <property type="entry name" value="DALR_1"/>
    <property type="match status" value="1"/>
</dbReference>
<evidence type="ECO:0000256" key="1">
    <source>
        <dbReference type="ARBA" id="ARBA00005594"/>
    </source>
</evidence>
<dbReference type="Pfam" id="PF05746">
    <property type="entry name" value="DALR_1"/>
    <property type="match status" value="1"/>
</dbReference>
<dbReference type="InterPro" id="IPR009080">
    <property type="entry name" value="tRNAsynth_Ia_anticodon-bd"/>
</dbReference>
<feature type="domain" description="DALR anticodon binding" evidence="11">
    <location>
        <begin position="472"/>
        <end position="587"/>
    </location>
</feature>
<dbReference type="CDD" id="cd00671">
    <property type="entry name" value="ArgRS_core"/>
    <property type="match status" value="1"/>
</dbReference>
<dbReference type="SUPFAM" id="SSF55190">
    <property type="entry name" value="Arginyl-tRNA synthetase (ArgRS), N-terminal 'additional' domain"/>
    <property type="match status" value="1"/>
</dbReference>
<name>A0A846N2P9_9PROT</name>
<dbReference type="NCBIfam" id="TIGR00456">
    <property type="entry name" value="argS"/>
    <property type="match status" value="1"/>
</dbReference>
<dbReference type="SMART" id="SM01016">
    <property type="entry name" value="Arg_tRNA_synt_N"/>
    <property type="match status" value="1"/>
</dbReference>
<evidence type="ECO:0000256" key="8">
    <source>
        <dbReference type="ARBA" id="ARBA00049339"/>
    </source>
</evidence>
<dbReference type="PRINTS" id="PR01038">
    <property type="entry name" value="TRNASYNTHARG"/>
</dbReference>
<comment type="catalytic activity">
    <reaction evidence="8 9">
        <text>tRNA(Arg) + L-arginine + ATP = L-arginyl-tRNA(Arg) + AMP + diphosphate</text>
        <dbReference type="Rhea" id="RHEA:20301"/>
        <dbReference type="Rhea" id="RHEA-COMP:9658"/>
        <dbReference type="Rhea" id="RHEA-COMP:9673"/>
        <dbReference type="ChEBI" id="CHEBI:30616"/>
        <dbReference type="ChEBI" id="CHEBI:32682"/>
        <dbReference type="ChEBI" id="CHEBI:33019"/>
        <dbReference type="ChEBI" id="CHEBI:78442"/>
        <dbReference type="ChEBI" id="CHEBI:78513"/>
        <dbReference type="ChEBI" id="CHEBI:456215"/>
        <dbReference type="EC" id="6.1.1.19"/>
    </reaction>
</comment>
<dbReference type="InterPro" id="IPR001278">
    <property type="entry name" value="Arg-tRNA-ligase"/>
</dbReference>
<evidence type="ECO:0000313" key="13">
    <source>
        <dbReference type="EMBL" id="NIK89370.1"/>
    </source>
</evidence>
<dbReference type="Gene3D" id="3.30.1360.70">
    <property type="entry name" value="Arginyl tRNA synthetase N-terminal domain"/>
    <property type="match status" value="1"/>
</dbReference>
<dbReference type="GO" id="GO:0004814">
    <property type="term" value="F:arginine-tRNA ligase activity"/>
    <property type="evidence" value="ECO:0007669"/>
    <property type="project" value="UniProtKB-UniRule"/>
</dbReference>
<evidence type="ECO:0000259" key="11">
    <source>
        <dbReference type="SMART" id="SM00836"/>
    </source>
</evidence>
<evidence type="ECO:0000256" key="5">
    <source>
        <dbReference type="ARBA" id="ARBA00022840"/>
    </source>
</evidence>
<dbReference type="InterPro" id="IPR008909">
    <property type="entry name" value="DALR_anticod-bd"/>
</dbReference>
<evidence type="ECO:0000256" key="7">
    <source>
        <dbReference type="ARBA" id="ARBA00023146"/>
    </source>
</evidence>
<keyword evidence="5 9" id="KW-0067">ATP-binding</keyword>
<sequence length="587" mass="63818">MTSLSRELSAIAGRAFADEGLSAEFGLVKPSDRPDLSQFQCNGALAAAKKGGGNPRMLAQKVVDKLKATSIFAKLEIAGPGFINIDLTDTALDARAAAMSKDARLGAPETGIGKTMVIDYGGPNVAKPMHVGHLRSAIIGDSLKRLFRANGWKVVGDVHLGDWGLQMGQLISEVALRGIAPIYFDEAFTGPYPEESPVTMDDLEVLYPAASAACKADEARLELARKATAELQGGRPGYVALWKHFFAVSEKGLKREYASLGVEFDLWNGEASVDPIIPPMVEDLKARGLAEESQGALVVQVAEPGDKKEMPPLILLKSDGAVLYGTTDLATIVDRVKELDPNLILYVVDQRQHGHFEQVFRAAKKAGLAGKAELEHAGFGTMNGADGKPFKTRAGGVMKLFDLIAMTTEEARKRLTEAGIGADYPEAEKEDIAQKVGVAALKFADLSNYRLTDYIFDLERFTKFEGKTGPYLQYAAVRIRSILRRAAEEGLIGTAPVIRSPEERALMLQILALPDAMEAAEEKRAPNILCEYVFTLAQAFSRFYAEHHVMSEHDEEKRLSRLGLCGLTLETLTKVLDLLGIEVPERM</sequence>